<dbReference type="Pfam" id="PF14510">
    <property type="entry name" value="ABC_trans_N"/>
    <property type="match status" value="1"/>
</dbReference>
<dbReference type="PANTHER" id="PTHR48040:SF20">
    <property type="entry name" value="PLEIOTROPIC DRUG RESISTANCE PROTEIN 1"/>
    <property type="match status" value="1"/>
</dbReference>
<evidence type="ECO:0000313" key="2">
    <source>
        <dbReference type="EMBL" id="KAK7815871.1"/>
    </source>
</evidence>
<comment type="caution">
    <text evidence="2">The sequence shown here is derived from an EMBL/GenBank/DDBJ whole genome shotgun (WGS) entry which is preliminary data.</text>
</comment>
<organism evidence="2 3">
    <name type="scientific">Quercus suber</name>
    <name type="common">Cork oak</name>
    <dbReference type="NCBI Taxonomy" id="58331"/>
    <lineage>
        <taxon>Eukaryota</taxon>
        <taxon>Viridiplantae</taxon>
        <taxon>Streptophyta</taxon>
        <taxon>Embryophyta</taxon>
        <taxon>Tracheophyta</taxon>
        <taxon>Spermatophyta</taxon>
        <taxon>Magnoliopsida</taxon>
        <taxon>eudicotyledons</taxon>
        <taxon>Gunneridae</taxon>
        <taxon>Pentapetalae</taxon>
        <taxon>rosids</taxon>
        <taxon>fabids</taxon>
        <taxon>Fagales</taxon>
        <taxon>Fagaceae</taxon>
        <taxon>Quercus</taxon>
    </lineage>
</organism>
<protein>
    <submittedName>
        <fullName evidence="2">Pleiotropic drug resistance protein 1</fullName>
    </submittedName>
</protein>
<dbReference type="EMBL" id="PKMF04000975">
    <property type="protein sequence ID" value="KAK7815871.1"/>
    <property type="molecule type" value="Genomic_DNA"/>
</dbReference>
<evidence type="ECO:0000259" key="1">
    <source>
        <dbReference type="Pfam" id="PF14510"/>
    </source>
</evidence>
<dbReference type="Proteomes" id="UP000237347">
    <property type="component" value="Unassembled WGS sequence"/>
</dbReference>
<evidence type="ECO:0000313" key="3">
    <source>
        <dbReference type="Proteomes" id="UP000237347"/>
    </source>
</evidence>
<dbReference type="AlphaFoldDB" id="A0AAW0IP25"/>
<proteinExistence type="predicted"/>
<keyword evidence="3" id="KW-1185">Reference proteome</keyword>
<sequence>MDKGGILIEYLPFNIGVPAPLSYEEQLCGSFQGLHMKKTMKKLSNGRPLKASDKRYINYLKGEANEYKYRNLDLNKEAIAERLVKVAEEDNEKFLMKVRKRIDRVGIDLPTIEVRFEHLNVEAEAHVGGRALLHSLTSNDIAIGSASSGKTNLVGFGRKA</sequence>
<accession>A0AAW0IP25</accession>
<dbReference type="InterPro" id="IPR029481">
    <property type="entry name" value="ABC_trans_N"/>
</dbReference>
<reference evidence="2 3" key="1">
    <citation type="journal article" date="2018" name="Sci. Data">
        <title>The draft genome sequence of cork oak.</title>
        <authorList>
            <person name="Ramos A.M."/>
            <person name="Usie A."/>
            <person name="Barbosa P."/>
            <person name="Barros P.M."/>
            <person name="Capote T."/>
            <person name="Chaves I."/>
            <person name="Simoes F."/>
            <person name="Abreu I."/>
            <person name="Carrasquinho I."/>
            <person name="Faro C."/>
            <person name="Guimaraes J.B."/>
            <person name="Mendonca D."/>
            <person name="Nobrega F."/>
            <person name="Rodrigues L."/>
            <person name="Saibo N.J.M."/>
            <person name="Varela M.C."/>
            <person name="Egas C."/>
            <person name="Matos J."/>
            <person name="Miguel C.M."/>
            <person name="Oliveira M.M."/>
            <person name="Ricardo C.P."/>
            <person name="Goncalves S."/>
        </authorList>
    </citation>
    <scope>NUCLEOTIDE SEQUENCE [LARGE SCALE GENOMIC DNA]</scope>
    <source>
        <strain evidence="3">cv. HL8</strain>
    </source>
</reference>
<feature type="domain" description="Pleiotropic ABC efflux transporter N-terminal" evidence="1">
    <location>
        <begin position="88"/>
        <end position="128"/>
    </location>
</feature>
<name>A0AAW0IP25_QUESU</name>
<dbReference type="PANTHER" id="PTHR48040">
    <property type="entry name" value="PLEIOTROPIC DRUG RESISTANCE PROTEIN 1-LIKE ISOFORM X1"/>
    <property type="match status" value="1"/>
</dbReference>
<gene>
    <name evidence="2" type="primary">PDR1_7</name>
    <name evidence="2" type="ORF">CFP56_001061</name>
</gene>